<feature type="domain" description="Knr4/Smi1-like" evidence="1">
    <location>
        <begin position="47"/>
        <end position="160"/>
    </location>
</feature>
<dbReference type="SUPFAM" id="SSF160631">
    <property type="entry name" value="SMI1/KNR4-like"/>
    <property type="match status" value="1"/>
</dbReference>
<dbReference type="AlphaFoldDB" id="A0A235BAV9"/>
<dbReference type="InterPro" id="IPR037883">
    <property type="entry name" value="Knr4/Smi1-like_sf"/>
</dbReference>
<reference evidence="2 3" key="1">
    <citation type="submission" date="2017-07" db="EMBL/GenBank/DDBJ databases">
        <title>The genome sequence of Paludifilum halophilum highlights mechanisms for microbial adaptation to high salt environemnts.</title>
        <authorList>
            <person name="Belbahri L."/>
        </authorList>
    </citation>
    <scope>NUCLEOTIDE SEQUENCE [LARGE SCALE GENOMIC DNA]</scope>
    <source>
        <strain evidence="2 3">DSM 102817</strain>
    </source>
</reference>
<keyword evidence="3" id="KW-1185">Reference proteome</keyword>
<dbReference type="Gene3D" id="3.40.1580.10">
    <property type="entry name" value="SMI1/KNR4-like"/>
    <property type="match status" value="1"/>
</dbReference>
<dbReference type="Proteomes" id="UP000215459">
    <property type="component" value="Unassembled WGS sequence"/>
</dbReference>
<dbReference type="SMART" id="SM00860">
    <property type="entry name" value="SMI1_KNR4"/>
    <property type="match status" value="1"/>
</dbReference>
<comment type="caution">
    <text evidence="2">The sequence shown here is derived from an EMBL/GenBank/DDBJ whole genome shotgun (WGS) entry which is preliminary data.</text>
</comment>
<organism evidence="2 3">
    <name type="scientific">Paludifilum halophilum</name>
    <dbReference type="NCBI Taxonomy" id="1642702"/>
    <lineage>
        <taxon>Bacteria</taxon>
        <taxon>Bacillati</taxon>
        <taxon>Bacillota</taxon>
        <taxon>Bacilli</taxon>
        <taxon>Bacillales</taxon>
        <taxon>Thermoactinomycetaceae</taxon>
        <taxon>Paludifilum</taxon>
    </lineage>
</organism>
<evidence type="ECO:0000313" key="3">
    <source>
        <dbReference type="Proteomes" id="UP000215459"/>
    </source>
</evidence>
<proteinExistence type="predicted"/>
<dbReference type="OrthoDB" id="5880263at2"/>
<sequence>MLEVAIQTSKRTTGKRSDRLKRRRIVSKKEIIKLIAKYGEEDDFSGNISYEHIQQIEVKLNVILPDSYKWFIKTFGHGGVAGIEVLGVTSKGVSTTLKTTLNYRRYGLPPAFVVIENVDEWLYCLDTSRMNNKECPVVDWDCFGNVGKEEFSNFYEFLLERFAEAIENL</sequence>
<evidence type="ECO:0000259" key="1">
    <source>
        <dbReference type="SMART" id="SM00860"/>
    </source>
</evidence>
<dbReference type="EMBL" id="NOWF01000001">
    <property type="protein sequence ID" value="OYD09450.1"/>
    <property type="molecule type" value="Genomic_DNA"/>
</dbReference>
<gene>
    <name evidence="2" type="ORF">CHM34_00005</name>
</gene>
<evidence type="ECO:0000313" key="2">
    <source>
        <dbReference type="EMBL" id="OYD09450.1"/>
    </source>
</evidence>
<dbReference type="InterPro" id="IPR018958">
    <property type="entry name" value="Knr4/Smi1-like_dom"/>
</dbReference>
<accession>A0A235BAV9</accession>
<name>A0A235BAV9_9BACL</name>
<dbReference type="Pfam" id="PF14567">
    <property type="entry name" value="SUKH_5"/>
    <property type="match status" value="1"/>
</dbReference>
<protein>
    <recommendedName>
        <fullName evidence="1">Knr4/Smi1-like domain-containing protein</fullName>
    </recommendedName>
</protein>